<dbReference type="OrthoDB" id="3163863at2759"/>
<dbReference type="GeneID" id="6083698"/>
<reference evidence="1 2" key="1">
    <citation type="journal article" date="2008" name="Nature">
        <title>The genome of Laccaria bicolor provides insights into mycorrhizal symbiosis.</title>
        <authorList>
            <person name="Martin F."/>
            <person name="Aerts A."/>
            <person name="Ahren D."/>
            <person name="Brun A."/>
            <person name="Danchin E.G.J."/>
            <person name="Duchaussoy F."/>
            <person name="Gibon J."/>
            <person name="Kohler A."/>
            <person name="Lindquist E."/>
            <person name="Pereda V."/>
            <person name="Salamov A."/>
            <person name="Shapiro H.J."/>
            <person name="Wuyts J."/>
            <person name="Blaudez D."/>
            <person name="Buee M."/>
            <person name="Brokstein P."/>
            <person name="Canbaeck B."/>
            <person name="Cohen D."/>
            <person name="Courty P.E."/>
            <person name="Coutinho P.M."/>
            <person name="Delaruelle C."/>
            <person name="Detter J.C."/>
            <person name="Deveau A."/>
            <person name="DiFazio S."/>
            <person name="Duplessis S."/>
            <person name="Fraissinet-Tachet L."/>
            <person name="Lucic E."/>
            <person name="Frey-Klett P."/>
            <person name="Fourrey C."/>
            <person name="Feussner I."/>
            <person name="Gay G."/>
            <person name="Grimwood J."/>
            <person name="Hoegger P.J."/>
            <person name="Jain P."/>
            <person name="Kilaru S."/>
            <person name="Labbe J."/>
            <person name="Lin Y.C."/>
            <person name="Legue V."/>
            <person name="Le Tacon F."/>
            <person name="Marmeisse R."/>
            <person name="Melayah D."/>
            <person name="Montanini B."/>
            <person name="Muratet M."/>
            <person name="Nehls U."/>
            <person name="Niculita-Hirzel H."/>
            <person name="Oudot-Le Secq M.P."/>
            <person name="Peter M."/>
            <person name="Quesneville H."/>
            <person name="Rajashekar B."/>
            <person name="Reich M."/>
            <person name="Rouhier N."/>
            <person name="Schmutz J."/>
            <person name="Yin T."/>
            <person name="Chalot M."/>
            <person name="Henrissat B."/>
            <person name="Kuees U."/>
            <person name="Lucas S."/>
            <person name="Van de Peer Y."/>
            <person name="Podila G.K."/>
            <person name="Polle A."/>
            <person name="Pukkila P.J."/>
            <person name="Richardson P.M."/>
            <person name="Rouze P."/>
            <person name="Sanders I.R."/>
            <person name="Stajich J.E."/>
            <person name="Tunlid A."/>
            <person name="Tuskan G."/>
            <person name="Grigoriev I.V."/>
        </authorList>
    </citation>
    <scope>NUCLEOTIDE SEQUENCE [LARGE SCALE GENOMIC DNA]</scope>
    <source>
        <strain evidence="2">S238N-H82 / ATCC MYA-4686</strain>
    </source>
</reference>
<organism evidence="2">
    <name type="scientific">Laccaria bicolor (strain S238N-H82 / ATCC MYA-4686)</name>
    <name type="common">Bicoloured deceiver</name>
    <name type="synonym">Laccaria laccata var. bicolor</name>
    <dbReference type="NCBI Taxonomy" id="486041"/>
    <lineage>
        <taxon>Eukaryota</taxon>
        <taxon>Fungi</taxon>
        <taxon>Dikarya</taxon>
        <taxon>Basidiomycota</taxon>
        <taxon>Agaricomycotina</taxon>
        <taxon>Agaricomycetes</taxon>
        <taxon>Agaricomycetidae</taxon>
        <taxon>Agaricales</taxon>
        <taxon>Agaricineae</taxon>
        <taxon>Hydnangiaceae</taxon>
        <taxon>Laccaria</taxon>
    </lineage>
</organism>
<accession>B0DVN9</accession>
<keyword evidence="2" id="KW-1185">Reference proteome</keyword>
<dbReference type="RefSeq" id="XP_001888042.1">
    <property type="nucleotide sequence ID" value="XM_001888007.1"/>
</dbReference>
<name>B0DVN9_LACBS</name>
<dbReference type="KEGG" id="lbc:LACBIDRAFT_312174"/>
<proteinExistence type="predicted"/>
<protein>
    <submittedName>
        <fullName evidence="1">Predicted protein</fullName>
    </submittedName>
</protein>
<dbReference type="HOGENOM" id="CLU_049186_2_1_1"/>
<dbReference type="InParanoid" id="B0DVN9"/>
<evidence type="ECO:0000313" key="1">
    <source>
        <dbReference type="EMBL" id="EDR01335.1"/>
    </source>
</evidence>
<gene>
    <name evidence="1" type="ORF">LACBIDRAFT_312174</name>
</gene>
<evidence type="ECO:0000313" key="2">
    <source>
        <dbReference type="Proteomes" id="UP000001194"/>
    </source>
</evidence>
<dbReference type="AlphaFoldDB" id="B0DVN9"/>
<dbReference type="STRING" id="486041.B0DVN9"/>
<sequence length="166" mass="18514">MVSGFYDDSVLSIKELETLVSSGSGSCQPVAPTRVVYISDPCTNQEIHPDSYWDVLRTFGYEDLAATLRGKLVNRLQNVLTLDLNFAAELEQFNVWFVATAVENQYKLEAAGPYRLRQYPEYVTFTTPDQGQYPIPDPTYLRIHAACSNIAYLSGAANAIDDLCNT</sequence>
<dbReference type="Proteomes" id="UP000001194">
    <property type="component" value="Unassembled WGS sequence"/>
</dbReference>
<dbReference type="EMBL" id="DS547140">
    <property type="protein sequence ID" value="EDR01335.1"/>
    <property type="molecule type" value="Genomic_DNA"/>
</dbReference>